<keyword evidence="4" id="KW-1185">Reference proteome</keyword>
<name>A0A919WKD3_9BACI</name>
<dbReference type="InterPro" id="IPR025378">
    <property type="entry name" value="DUF4368"/>
</dbReference>
<organism evidence="3 4">
    <name type="scientific">Robertmurraya siralis</name>
    <dbReference type="NCBI Taxonomy" id="77777"/>
    <lineage>
        <taxon>Bacteria</taxon>
        <taxon>Bacillati</taxon>
        <taxon>Bacillota</taxon>
        <taxon>Bacilli</taxon>
        <taxon>Bacillales</taxon>
        <taxon>Bacillaceae</taxon>
        <taxon>Robertmurraya</taxon>
    </lineage>
</organism>
<dbReference type="EMBL" id="BORC01000007">
    <property type="protein sequence ID" value="GIN63670.1"/>
    <property type="molecule type" value="Genomic_DNA"/>
</dbReference>
<evidence type="ECO:0000313" key="2">
    <source>
        <dbReference type="EMBL" id="GIN63670.1"/>
    </source>
</evidence>
<evidence type="ECO:0000313" key="4">
    <source>
        <dbReference type="Proteomes" id="UP000682111"/>
    </source>
</evidence>
<sequence length="81" mass="9648">MTVKVRYTKSCNYYSKKKQRKKERAESQESSKISAIIEQLKGFLQFNRLTSEMLLRFIDKTEVTENKVVKIYYKFAQVEGL</sequence>
<feature type="domain" description="DUF4368" evidence="1">
    <location>
        <begin position="27"/>
        <end position="75"/>
    </location>
</feature>
<evidence type="ECO:0000313" key="3">
    <source>
        <dbReference type="EMBL" id="GIN63675.1"/>
    </source>
</evidence>
<dbReference type="Pfam" id="PF14287">
    <property type="entry name" value="DUF4368"/>
    <property type="match status" value="1"/>
</dbReference>
<gene>
    <name evidence="2" type="ORF">J27TS8_36630</name>
    <name evidence="3" type="ORF">J27TS8_36680</name>
</gene>
<reference evidence="3" key="1">
    <citation type="submission" date="2021-03" db="EMBL/GenBank/DDBJ databases">
        <title>Antimicrobial resistance genes in bacteria isolated from Japanese honey, and their potential for conferring macrolide and lincosamide resistance in the American foulbrood pathogen Paenibacillus larvae.</title>
        <authorList>
            <person name="Okamoto M."/>
            <person name="Kumagai M."/>
            <person name="Kanamori H."/>
            <person name="Takamatsu D."/>
        </authorList>
    </citation>
    <scope>NUCLEOTIDE SEQUENCE</scope>
    <source>
        <strain evidence="3">J27TS8</strain>
    </source>
</reference>
<evidence type="ECO:0000259" key="1">
    <source>
        <dbReference type="Pfam" id="PF14287"/>
    </source>
</evidence>
<dbReference type="Proteomes" id="UP000682111">
    <property type="component" value="Unassembled WGS sequence"/>
</dbReference>
<dbReference type="EMBL" id="BORC01000007">
    <property type="protein sequence ID" value="GIN63675.1"/>
    <property type="molecule type" value="Genomic_DNA"/>
</dbReference>
<proteinExistence type="predicted"/>
<comment type="caution">
    <text evidence="3">The sequence shown here is derived from an EMBL/GenBank/DDBJ whole genome shotgun (WGS) entry which is preliminary data.</text>
</comment>
<dbReference type="AlphaFoldDB" id="A0A919WKD3"/>
<accession>A0A919WKD3</accession>
<protein>
    <recommendedName>
        <fullName evidence="1">DUF4368 domain-containing protein</fullName>
    </recommendedName>
</protein>